<feature type="region of interest" description="Disordered" evidence="1">
    <location>
        <begin position="1"/>
        <end position="29"/>
    </location>
</feature>
<accession>A0A251UN99</accession>
<reference evidence="3" key="2">
    <citation type="submission" date="2017-02" db="EMBL/GenBank/DDBJ databases">
        <title>Sunflower complete genome.</title>
        <authorList>
            <person name="Langlade N."/>
            <person name="Munos S."/>
        </authorList>
    </citation>
    <scope>NUCLEOTIDE SEQUENCE [LARGE SCALE GENOMIC DNA]</scope>
    <source>
        <tissue evidence="3">Leaves</tissue>
    </source>
</reference>
<dbReference type="Proteomes" id="UP000215914">
    <property type="component" value="Chromosome 5"/>
</dbReference>
<sequence length="58" mass="6563">MPPFHSPPASPLPHPTPSPLPPRRRYRTWGRDTITSSFNLNETLTNGTYKLTTIMNPC</sequence>
<keyword evidence="4" id="KW-1185">Reference proteome</keyword>
<reference evidence="2" key="3">
    <citation type="submission" date="2020-06" db="EMBL/GenBank/DDBJ databases">
        <title>Helianthus annuus Genome sequencing and assembly Release 2.</title>
        <authorList>
            <person name="Gouzy J."/>
            <person name="Langlade N."/>
            <person name="Munos S."/>
        </authorList>
    </citation>
    <scope>NUCLEOTIDE SEQUENCE</scope>
    <source>
        <tissue evidence="2">Leaves</tissue>
    </source>
</reference>
<dbReference type="Gramene" id="mRNA:HanXRQr2_Chr05g0212301">
    <property type="protein sequence ID" value="CDS:HanXRQr2_Chr05g0212301.1"/>
    <property type="gene ID" value="HanXRQr2_Chr05g0212301"/>
</dbReference>
<evidence type="ECO:0000313" key="3">
    <source>
        <dbReference type="EMBL" id="OTG24529.1"/>
    </source>
</evidence>
<protein>
    <submittedName>
        <fullName evidence="3">Uncharacterized protein</fullName>
    </submittedName>
</protein>
<gene>
    <name evidence="3" type="ORF">HannXRQ_Chr05g0137751</name>
    <name evidence="2" type="ORF">HanXRQr2_Chr05g0212301</name>
</gene>
<dbReference type="EMBL" id="MNCJ02000320">
    <property type="protein sequence ID" value="KAF5805679.1"/>
    <property type="molecule type" value="Genomic_DNA"/>
</dbReference>
<evidence type="ECO:0000313" key="4">
    <source>
        <dbReference type="Proteomes" id="UP000215914"/>
    </source>
</evidence>
<dbReference type="AlphaFoldDB" id="A0A251UN99"/>
<proteinExistence type="predicted"/>
<dbReference type="EMBL" id="CM007894">
    <property type="protein sequence ID" value="OTG24529.1"/>
    <property type="molecule type" value="Genomic_DNA"/>
</dbReference>
<reference evidence="2 4" key="1">
    <citation type="journal article" date="2017" name="Nature">
        <title>The sunflower genome provides insights into oil metabolism, flowering and Asterid evolution.</title>
        <authorList>
            <person name="Badouin H."/>
            <person name="Gouzy J."/>
            <person name="Grassa C.J."/>
            <person name="Murat F."/>
            <person name="Staton S.E."/>
            <person name="Cottret L."/>
            <person name="Lelandais-Briere C."/>
            <person name="Owens G.L."/>
            <person name="Carrere S."/>
            <person name="Mayjonade B."/>
            <person name="Legrand L."/>
            <person name="Gill N."/>
            <person name="Kane N.C."/>
            <person name="Bowers J.E."/>
            <person name="Hubner S."/>
            <person name="Bellec A."/>
            <person name="Berard A."/>
            <person name="Berges H."/>
            <person name="Blanchet N."/>
            <person name="Boniface M.C."/>
            <person name="Brunel D."/>
            <person name="Catrice O."/>
            <person name="Chaidir N."/>
            <person name="Claudel C."/>
            <person name="Donnadieu C."/>
            <person name="Faraut T."/>
            <person name="Fievet G."/>
            <person name="Helmstetter N."/>
            <person name="King M."/>
            <person name="Knapp S.J."/>
            <person name="Lai Z."/>
            <person name="Le Paslier M.C."/>
            <person name="Lippi Y."/>
            <person name="Lorenzon L."/>
            <person name="Mandel J.R."/>
            <person name="Marage G."/>
            <person name="Marchand G."/>
            <person name="Marquand E."/>
            <person name="Bret-Mestries E."/>
            <person name="Morien E."/>
            <person name="Nambeesan S."/>
            <person name="Nguyen T."/>
            <person name="Pegot-Espagnet P."/>
            <person name="Pouilly N."/>
            <person name="Raftis F."/>
            <person name="Sallet E."/>
            <person name="Schiex T."/>
            <person name="Thomas J."/>
            <person name="Vandecasteele C."/>
            <person name="Vares D."/>
            <person name="Vear F."/>
            <person name="Vautrin S."/>
            <person name="Crespi M."/>
            <person name="Mangin B."/>
            <person name="Burke J.M."/>
            <person name="Salse J."/>
            <person name="Munos S."/>
            <person name="Vincourt P."/>
            <person name="Rieseberg L.H."/>
            <person name="Langlade N.B."/>
        </authorList>
    </citation>
    <scope>NUCLEOTIDE SEQUENCE [LARGE SCALE GENOMIC DNA]</scope>
    <source>
        <strain evidence="4">cv. SF193</strain>
        <tissue evidence="2">Leaves</tissue>
    </source>
</reference>
<name>A0A251UN99_HELAN</name>
<dbReference type="InParanoid" id="A0A251UN99"/>
<evidence type="ECO:0000256" key="1">
    <source>
        <dbReference type="SAM" id="MobiDB-lite"/>
    </source>
</evidence>
<feature type="compositionally biased region" description="Pro residues" evidence="1">
    <location>
        <begin position="1"/>
        <end position="21"/>
    </location>
</feature>
<evidence type="ECO:0000313" key="2">
    <source>
        <dbReference type="EMBL" id="KAF5805679.1"/>
    </source>
</evidence>
<organism evidence="3 4">
    <name type="scientific">Helianthus annuus</name>
    <name type="common">Common sunflower</name>
    <dbReference type="NCBI Taxonomy" id="4232"/>
    <lineage>
        <taxon>Eukaryota</taxon>
        <taxon>Viridiplantae</taxon>
        <taxon>Streptophyta</taxon>
        <taxon>Embryophyta</taxon>
        <taxon>Tracheophyta</taxon>
        <taxon>Spermatophyta</taxon>
        <taxon>Magnoliopsida</taxon>
        <taxon>eudicotyledons</taxon>
        <taxon>Gunneridae</taxon>
        <taxon>Pentapetalae</taxon>
        <taxon>asterids</taxon>
        <taxon>campanulids</taxon>
        <taxon>Asterales</taxon>
        <taxon>Asteraceae</taxon>
        <taxon>Asteroideae</taxon>
        <taxon>Heliantheae alliance</taxon>
        <taxon>Heliantheae</taxon>
        <taxon>Helianthus</taxon>
    </lineage>
</organism>